<protein>
    <submittedName>
        <fullName evidence="2">Uncharacterized protein</fullName>
    </submittedName>
</protein>
<gene>
    <name evidence="2" type="ORF">XELAEV_18007033mg</name>
</gene>
<evidence type="ECO:0000313" key="3">
    <source>
        <dbReference type="Proteomes" id="UP000694892"/>
    </source>
</evidence>
<sequence>MHVLAHSLALCFLLATGAFGQTEDCAVPCLPKYCRAVEWVHKSFNSNSPVFKVEVHLLDYKTNLTAHVIKKHSCNLSLLLKMFPFRDTYHRSCGSSLQKLAQFSPLLKK</sequence>
<evidence type="ECO:0000313" key="2">
    <source>
        <dbReference type="EMBL" id="OCU01243.1"/>
    </source>
</evidence>
<organism evidence="2 3">
    <name type="scientific">Xenopus laevis</name>
    <name type="common">African clawed frog</name>
    <dbReference type="NCBI Taxonomy" id="8355"/>
    <lineage>
        <taxon>Eukaryota</taxon>
        <taxon>Metazoa</taxon>
        <taxon>Chordata</taxon>
        <taxon>Craniata</taxon>
        <taxon>Vertebrata</taxon>
        <taxon>Euteleostomi</taxon>
        <taxon>Amphibia</taxon>
        <taxon>Batrachia</taxon>
        <taxon>Anura</taxon>
        <taxon>Pipoidea</taxon>
        <taxon>Pipidae</taxon>
        <taxon>Xenopodinae</taxon>
        <taxon>Xenopus</taxon>
        <taxon>Xenopus</taxon>
    </lineage>
</organism>
<dbReference type="AlphaFoldDB" id="A0A974E0R8"/>
<accession>A0A974E0R8</accession>
<evidence type="ECO:0000256" key="1">
    <source>
        <dbReference type="SAM" id="SignalP"/>
    </source>
</evidence>
<feature type="chain" id="PRO_5036730855" evidence="1">
    <location>
        <begin position="21"/>
        <end position="109"/>
    </location>
</feature>
<dbReference type="EMBL" id="CM004466">
    <property type="protein sequence ID" value="OCU01243.1"/>
    <property type="molecule type" value="Genomic_DNA"/>
</dbReference>
<feature type="signal peptide" evidence="1">
    <location>
        <begin position="1"/>
        <end position="20"/>
    </location>
</feature>
<proteinExistence type="predicted"/>
<name>A0A974E0R8_XENLA</name>
<reference evidence="3" key="1">
    <citation type="journal article" date="2016" name="Nature">
        <title>Genome evolution in the allotetraploid frog Xenopus laevis.</title>
        <authorList>
            <person name="Session A.M."/>
            <person name="Uno Y."/>
            <person name="Kwon T."/>
            <person name="Chapman J.A."/>
            <person name="Toyoda A."/>
            <person name="Takahashi S."/>
            <person name="Fukui A."/>
            <person name="Hikosaka A."/>
            <person name="Suzuki A."/>
            <person name="Kondo M."/>
            <person name="van Heeringen S.J."/>
            <person name="Quigley I."/>
            <person name="Heinz S."/>
            <person name="Ogino H."/>
            <person name="Ochi H."/>
            <person name="Hellsten U."/>
            <person name="Lyons J.B."/>
            <person name="Simakov O."/>
            <person name="Putnam N."/>
            <person name="Stites J."/>
            <person name="Kuroki Y."/>
            <person name="Tanaka T."/>
            <person name="Michiue T."/>
            <person name="Watanabe M."/>
            <person name="Bogdanovic O."/>
            <person name="Lister R."/>
            <person name="Georgiou G."/>
            <person name="Paranjpe S.S."/>
            <person name="van Kruijsbergen I."/>
            <person name="Shu S."/>
            <person name="Carlson J."/>
            <person name="Kinoshita T."/>
            <person name="Ohta Y."/>
            <person name="Mawaribuchi S."/>
            <person name="Jenkins J."/>
            <person name="Grimwood J."/>
            <person name="Schmutz J."/>
            <person name="Mitros T."/>
            <person name="Mozaffari S.V."/>
            <person name="Suzuki Y."/>
            <person name="Haramoto Y."/>
            <person name="Yamamoto T.S."/>
            <person name="Takagi C."/>
            <person name="Heald R."/>
            <person name="Miller K."/>
            <person name="Haudenschild C."/>
            <person name="Kitzman J."/>
            <person name="Nakayama T."/>
            <person name="Izutsu Y."/>
            <person name="Robert J."/>
            <person name="Fortriede J."/>
            <person name="Burns K."/>
            <person name="Lotay V."/>
            <person name="Karimi K."/>
            <person name="Yasuoka Y."/>
            <person name="Dichmann D.S."/>
            <person name="Flajnik M.F."/>
            <person name="Houston D.W."/>
            <person name="Shendure J."/>
            <person name="DuPasquier L."/>
            <person name="Vize P.D."/>
            <person name="Zorn A.M."/>
            <person name="Ito M."/>
            <person name="Marcotte E.M."/>
            <person name="Wallingford J.B."/>
            <person name="Ito Y."/>
            <person name="Asashima M."/>
            <person name="Ueno N."/>
            <person name="Matsuda Y."/>
            <person name="Veenstra G.J."/>
            <person name="Fujiyama A."/>
            <person name="Harland R.M."/>
            <person name="Taira M."/>
            <person name="Rokhsar D.S."/>
        </authorList>
    </citation>
    <scope>NUCLEOTIDE SEQUENCE [LARGE SCALE GENOMIC DNA]</scope>
    <source>
        <strain evidence="3">J</strain>
    </source>
</reference>
<dbReference type="Proteomes" id="UP000694892">
    <property type="component" value="Chromosome 1L"/>
</dbReference>
<keyword evidence="1" id="KW-0732">Signal</keyword>